<dbReference type="Gene3D" id="3.90.640.10">
    <property type="entry name" value="Actin, Chain A, domain 4"/>
    <property type="match status" value="1"/>
</dbReference>
<feature type="region of interest" description="Disordered" evidence="6">
    <location>
        <begin position="805"/>
        <end position="870"/>
    </location>
</feature>
<feature type="compositionally biased region" description="Basic residues" evidence="6">
    <location>
        <begin position="811"/>
        <end position="823"/>
    </location>
</feature>
<dbReference type="PROSITE" id="PS01036">
    <property type="entry name" value="HSP70_3"/>
    <property type="match status" value="1"/>
</dbReference>
<dbReference type="AlphaFoldDB" id="A0A0P1B7C9"/>
<dbReference type="Pfam" id="PF00012">
    <property type="entry name" value="HSP70"/>
    <property type="match status" value="1"/>
</dbReference>
<feature type="compositionally biased region" description="Low complexity" evidence="6">
    <location>
        <begin position="834"/>
        <end position="863"/>
    </location>
</feature>
<dbReference type="InterPro" id="IPR018181">
    <property type="entry name" value="Heat_shock_70_CS"/>
</dbReference>
<name>A0A0P1B7C9_9BASI</name>
<evidence type="ECO:0000256" key="5">
    <source>
        <dbReference type="ARBA" id="ARBA00023186"/>
    </source>
</evidence>
<dbReference type="InterPro" id="IPR029048">
    <property type="entry name" value="HSP70_C_sf"/>
</dbReference>
<keyword evidence="5" id="KW-0143">Chaperone</keyword>
<sequence length="870" mass="94677">MAVMTTRRTGRPPFVAMVLTLALSCAYMLSHFSVAAMGVVGIDYGTESIKISLVKPGVPFDVVLSRDSKRKLPAAVAWKKQERLFGTDASNLATRFPGDTFINAKLLLGRTFDDADVNARAKYQSLLGTNLIPTTRDTCAVQRATDYTNDASGPDTYAVEELVAAQFSHARELAEEAAGEEFRRSYPGTVGSFGGLDVVITVPVYWTAAERHAIVDAARIAGFEPRLVSDGAAVGVNYAQTRTFPKSEKHLFYDAGAGSARATIVEFSTRLVQADSILSIGSTQKEAVIVDVLSAGWDRQASGVAVDTLIRDALADKFEQTHGNRLEKPLRSQPRALARLLKEANRVKHVLSANVEASVNVEGLAEEIDFRSKFSREELEGLVEAAGLTHLFASPVQDALKSAKLKISDLESIVLVGGMSRVPFVQAALRVAGVPDSKIAQNVNADEAAVMGAAFYGATFNPQFRMKAIRAFDGNVYPVVLRESNGKEEIIYPSGNFENTEHVRHYSGKEAASDFSLDIKYDRSVAPKLDSFGADLYRFEVVETDNYLAGLKERGELDQVDLNLNLTIISEPLGTYSIGAVWLNVTQKPGGIAGALKSFFNVGANAVDEEEEDSALDTNSTIADDAAKNSSAPAKTKKSKKALPTDRAIRLVGRAVPLGSIRPYSGTDLGNAKDRLYVANTEAKSRVAREEARNVLEASIYRARDIVHDEGFSVASKPKEREAISKKADELAEWLASRDGENLTEALAAGQGSKYTVADLDTLEAQLNKDEKWYKDGETKQAKLSLEDDPVLKIADLEKRAKKLRDTVKRLSTRRIPKTRPPKKSSAAPPPSEPSASAEAESEQMFPPNQQEPEPEQQEQPHPTQKHTEL</sequence>
<dbReference type="Gene3D" id="1.20.1270.10">
    <property type="match status" value="1"/>
</dbReference>
<dbReference type="GO" id="GO:0005788">
    <property type="term" value="C:endoplasmic reticulum lumen"/>
    <property type="evidence" value="ECO:0007669"/>
    <property type="project" value="UniProtKB-SubCell"/>
</dbReference>
<dbReference type="PRINTS" id="PR00301">
    <property type="entry name" value="HEATSHOCK70"/>
</dbReference>
<evidence type="ECO:0000313" key="7">
    <source>
        <dbReference type="EMBL" id="CEH11775.1"/>
    </source>
</evidence>
<protein>
    <submittedName>
        <fullName evidence="7">Molecular chaperones GRP170/SIL1, HSP70 superfamily</fullName>
    </submittedName>
</protein>
<dbReference type="Proteomes" id="UP000054845">
    <property type="component" value="Unassembled WGS sequence"/>
</dbReference>
<dbReference type="EMBL" id="CCYA01000065">
    <property type="protein sequence ID" value="CEH11775.1"/>
    <property type="molecule type" value="Genomic_DNA"/>
</dbReference>
<evidence type="ECO:0000256" key="1">
    <source>
        <dbReference type="ARBA" id="ARBA00004319"/>
    </source>
</evidence>
<dbReference type="SUPFAM" id="SSF100934">
    <property type="entry name" value="Heat shock protein 70kD (HSP70), C-terminal subdomain"/>
    <property type="match status" value="1"/>
</dbReference>
<dbReference type="InterPro" id="IPR043129">
    <property type="entry name" value="ATPase_NBD"/>
</dbReference>
<evidence type="ECO:0000256" key="3">
    <source>
        <dbReference type="ARBA" id="ARBA00022741"/>
    </source>
</evidence>
<dbReference type="PANTHER" id="PTHR45639:SF3">
    <property type="entry name" value="HYPOXIA UP-REGULATED PROTEIN 1"/>
    <property type="match status" value="1"/>
</dbReference>
<dbReference type="PANTHER" id="PTHR45639">
    <property type="entry name" value="HSC70CB, ISOFORM G-RELATED"/>
    <property type="match status" value="1"/>
</dbReference>
<dbReference type="PROSITE" id="PS51257">
    <property type="entry name" value="PROKAR_LIPOPROTEIN"/>
    <property type="match status" value="1"/>
</dbReference>
<dbReference type="GO" id="GO:0030968">
    <property type="term" value="P:endoplasmic reticulum unfolded protein response"/>
    <property type="evidence" value="ECO:0007669"/>
    <property type="project" value="TreeGrafter"/>
</dbReference>
<dbReference type="CDD" id="cd10230">
    <property type="entry name" value="ASKHA_NBD_HSP70_HYOU1"/>
    <property type="match status" value="1"/>
</dbReference>
<feature type="region of interest" description="Disordered" evidence="6">
    <location>
        <begin position="611"/>
        <end position="642"/>
    </location>
</feature>
<dbReference type="InterPro" id="IPR013126">
    <property type="entry name" value="Hsp_70_fam"/>
</dbReference>
<dbReference type="OrthoDB" id="10262720at2759"/>
<keyword evidence="4" id="KW-0067">ATP-binding</keyword>
<keyword evidence="2" id="KW-0732">Signal</keyword>
<evidence type="ECO:0000313" key="8">
    <source>
        <dbReference type="Proteomes" id="UP000054845"/>
    </source>
</evidence>
<dbReference type="GO" id="GO:0140662">
    <property type="term" value="F:ATP-dependent protein folding chaperone"/>
    <property type="evidence" value="ECO:0007669"/>
    <property type="project" value="InterPro"/>
</dbReference>
<proteinExistence type="predicted"/>
<organism evidence="7 8">
    <name type="scientific">Ceraceosorus bombacis</name>
    <dbReference type="NCBI Taxonomy" id="401625"/>
    <lineage>
        <taxon>Eukaryota</taxon>
        <taxon>Fungi</taxon>
        <taxon>Dikarya</taxon>
        <taxon>Basidiomycota</taxon>
        <taxon>Ustilaginomycotina</taxon>
        <taxon>Exobasidiomycetes</taxon>
        <taxon>Ceraceosorales</taxon>
        <taxon>Ceraceosoraceae</taxon>
        <taxon>Ceraceosorus</taxon>
    </lineage>
</organism>
<evidence type="ECO:0000256" key="4">
    <source>
        <dbReference type="ARBA" id="ARBA00022840"/>
    </source>
</evidence>
<evidence type="ECO:0000256" key="2">
    <source>
        <dbReference type="ARBA" id="ARBA00022729"/>
    </source>
</evidence>
<dbReference type="SUPFAM" id="SSF53067">
    <property type="entry name" value="Actin-like ATPase domain"/>
    <property type="match status" value="2"/>
</dbReference>
<keyword evidence="3" id="KW-0547">Nucleotide-binding</keyword>
<dbReference type="Gene3D" id="3.30.420.40">
    <property type="match status" value="2"/>
</dbReference>
<dbReference type="Gene3D" id="3.30.30.30">
    <property type="match status" value="1"/>
</dbReference>
<accession>A0A0P1B7C9</accession>
<dbReference type="GO" id="GO:0005524">
    <property type="term" value="F:ATP binding"/>
    <property type="evidence" value="ECO:0007669"/>
    <property type="project" value="UniProtKB-KW"/>
</dbReference>
<reference evidence="8" key="1">
    <citation type="submission" date="2014-09" db="EMBL/GenBank/DDBJ databases">
        <authorList>
            <person name="Sharma Rahul"/>
            <person name="Thines Marco"/>
        </authorList>
    </citation>
    <scope>NUCLEOTIDE SEQUENCE [LARGE SCALE GENOMIC DNA]</scope>
</reference>
<evidence type="ECO:0000256" key="6">
    <source>
        <dbReference type="SAM" id="MobiDB-lite"/>
    </source>
</evidence>
<dbReference type="GO" id="GO:0034663">
    <property type="term" value="C:endoplasmic reticulum chaperone complex"/>
    <property type="evidence" value="ECO:0007669"/>
    <property type="project" value="TreeGrafter"/>
</dbReference>
<dbReference type="STRING" id="401625.A0A0P1B7C9"/>
<keyword evidence="8" id="KW-1185">Reference proteome</keyword>
<comment type="subcellular location">
    <subcellularLocation>
        <location evidence="1">Endoplasmic reticulum lumen</location>
    </subcellularLocation>
</comment>